<dbReference type="InterPro" id="IPR016039">
    <property type="entry name" value="Thiolase-like"/>
</dbReference>
<evidence type="ECO:0000256" key="1">
    <source>
        <dbReference type="ARBA" id="ARBA00023229"/>
    </source>
</evidence>
<accession>K0BCH2</accession>
<dbReference type="InterPro" id="IPR020616">
    <property type="entry name" value="Thiolase_N"/>
</dbReference>
<keyword evidence="5" id="KW-1185">Reference proteome</keyword>
<name>K0BCH2_9ARCH</name>
<dbReference type="InterPro" id="IPR055140">
    <property type="entry name" value="Thiolase_C_2"/>
</dbReference>
<dbReference type="CDD" id="cd00829">
    <property type="entry name" value="SCP-x_thiolase"/>
    <property type="match status" value="1"/>
</dbReference>
<organism evidence="4 5">
    <name type="scientific">Candidatus Nitrosopumilus sediminis</name>
    <dbReference type="NCBI Taxonomy" id="1229909"/>
    <lineage>
        <taxon>Archaea</taxon>
        <taxon>Nitrososphaerota</taxon>
        <taxon>Nitrososphaeria</taxon>
        <taxon>Nitrosopumilales</taxon>
        <taxon>Nitrosopumilaceae</taxon>
        <taxon>Nitrosopumilus</taxon>
    </lineage>
</organism>
<dbReference type="KEGG" id="nir:NSED_04630"/>
<feature type="domain" description="Thiolase C-terminal" evidence="3">
    <location>
        <begin position="229"/>
        <end position="372"/>
    </location>
</feature>
<dbReference type="EMBL" id="CP003843">
    <property type="protein sequence ID" value="AFS82730.1"/>
    <property type="molecule type" value="Genomic_DNA"/>
</dbReference>
<dbReference type="HOGENOM" id="CLU_035425_4_0_2"/>
<keyword evidence="1" id="KW-0414">Isoprene biosynthesis</keyword>
<dbReference type="InterPro" id="IPR002155">
    <property type="entry name" value="Thiolase"/>
</dbReference>
<evidence type="ECO:0000313" key="5">
    <source>
        <dbReference type="Proteomes" id="UP000006100"/>
    </source>
</evidence>
<dbReference type="STRING" id="1229909.NSED_04630"/>
<gene>
    <name evidence="4" type="ORF">NSED_04630</name>
</gene>
<keyword evidence="4" id="KW-0808">Transferase</keyword>
<dbReference type="GO" id="GO:0008299">
    <property type="term" value="P:isoprenoid biosynthetic process"/>
    <property type="evidence" value="ECO:0007669"/>
    <property type="project" value="UniProtKB-KW"/>
</dbReference>
<evidence type="ECO:0000259" key="3">
    <source>
        <dbReference type="Pfam" id="PF22691"/>
    </source>
</evidence>
<keyword evidence="4" id="KW-0012">Acyltransferase</keyword>
<dbReference type="Pfam" id="PF00108">
    <property type="entry name" value="Thiolase_N"/>
    <property type="match status" value="1"/>
</dbReference>
<protein>
    <submittedName>
        <fullName evidence="4">Propanoyl-CoA C-acyltransferase</fullName>
    </submittedName>
</protein>
<dbReference type="PANTHER" id="PTHR42870">
    <property type="entry name" value="ACETYL-COA C-ACETYLTRANSFERASE"/>
    <property type="match status" value="1"/>
</dbReference>
<reference evidence="4 5" key="1">
    <citation type="journal article" date="2012" name="J. Bacteriol.">
        <title>Draft Genome Sequence of an Ammonia-Oxidizing Archaeon, "Candidatus Nitrosopumilus sediminis" AR2, from Svalbard in the Arctic Circle.</title>
        <authorList>
            <person name="Park S.J."/>
            <person name="Kim J.G."/>
            <person name="Jung M.Y."/>
            <person name="Kim S.J."/>
            <person name="Cha I.T."/>
            <person name="Ghai R."/>
            <person name="Martin-Cuadrado A.B."/>
            <person name="Rodriguez-Valera F."/>
            <person name="Rhee S.K."/>
        </authorList>
    </citation>
    <scope>NUCLEOTIDE SEQUENCE [LARGE SCALE GENOMIC DNA]</scope>
    <source>
        <strain evidence="4 5">AR2</strain>
    </source>
</reference>
<dbReference type="eggNOG" id="arCOG01278">
    <property type="taxonomic scope" value="Archaea"/>
</dbReference>
<dbReference type="SUPFAM" id="SSF53901">
    <property type="entry name" value="Thiolase-like"/>
    <property type="match status" value="1"/>
</dbReference>
<dbReference type="PANTHER" id="PTHR42870:SF6">
    <property type="entry name" value="ACETYL-COA C-ACYLTRANSFERASE"/>
    <property type="match status" value="1"/>
</dbReference>
<evidence type="ECO:0000313" key="4">
    <source>
        <dbReference type="EMBL" id="AFS82730.1"/>
    </source>
</evidence>
<dbReference type="PATRIC" id="fig|1229909.8.peg.1006"/>
<sequence length="372" mass="40380">MSNMNKVGIVGHGITPFSKEDQKIESVLLDSAKELFRNNSEINRDEIDAVLVSTNNNSKYLSPILSEMAGIQPKIAHTIESLCNSGTNSIVSAYSYIASGLADMILVTGAERYDSPGQILEWDNSRGEYKHPVFWASIFSKSYKRKFSISDEQLAIVSVKNHKQAKENPNALSKKTYTIEEVVNSRKLTEDLRLLDCSRPCTGSASIILASEEKAIQVTDKPIWITGIGQKTTSAGFTKNSSFSSMESTKLAGQTALKMSNKNPIDVDVAEIHDAFSVCEPMALESLGFSAEGYGMKMIEELHNTNNFKINPRGGLIGSGHPLGATGIAQTIEITQQLQGNAGKRQVDKPKTGLVHNMSAAATSSTVLVLET</sequence>
<dbReference type="Gene3D" id="3.40.47.10">
    <property type="match status" value="1"/>
</dbReference>
<dbReference type="AlphaFoldDB" id="K0BCH2"/>
<dbReference type="GO" id="GO:0016747">
    <property type="term" value="F:acyltransferase activity, transferring groups other than amino-acyl groups"/>
    <property type="evidence" value="ECO:0007669"/>
    <property type="project" value="InterPro"/>
</dbReference>
<dbReference type="Proteomes" id="UP000006100">
    <property type="component" value="Chromosome"/>
</dbReference>
<feature type="domain" description="Thiolase N-terminal" evidence="2">
    <location>
        <begin position="7"/>
        <end position="171"/>
    </location>
</feature>
<proteinExistence type="predicted"/>
<dbReference type="PIRSF" id="PIRSF000429">
    <property type="entry name" value="Ac-CoA_Ac_transf"/>
    <property type="match status" value="1"/>
</dbReference>
<evidence type="ECO:0000259" key="2">
    <source>
        <dbReference type="Pfam" id="PF00108"/>
    </source>
</evidence>
<dbReference type="Pfam" id="PF22691">
    <property type="entry name" value="Thiolase_C_1"/>
    <property type="match status" value="1"/>
</dbReference>